<protein>
    <submittedName>
        <fullName evidence="1">Uncharacterized protein</fullName>
    </submittedName>
</protein>
<reference evidence="1 2" key="1">
    <citation type="journal article" date="2019" name="Nat. Ecol. Evol.">
        <title>Megaphylogeny resolves global patterns of mushroom evolution.</title>
        <authorList>
            <person name="Varga T."/>
            <person name="Krizsan K."/>
            <person name="Foldi C."/>
            <person name="Dima B."/>
            <person name="Sanchez-Garcia M."/>
            <person name="Sanchez-Ramirez S."/>
            <person name="Szollosi G.J."/>
            <person name="Szarkandi J.G."/>
            <person name="Papp V."/>
            <person name="Albert L."/>
            <person name="Andreopoulos W."/>
            <person name="Angelini C."/>
            <person name="Antonin V."/>
            <person name="Barry K.W."/>
            <person name="Bougher N.L."/>
            <person name="Buchanan P."/>
            <person name="Buyck B."/>
            <person name="Bense V."/>
            <person name="Catcheside P."/>
            <person name="Chovatia M."/>
            <person name="Cooper J."/>
            <person name="Damon W."/>
            <person name="Desjardin D."/>
            <person name="Finy P."/>
            <person name="Geml J."/>
            <person name="Haridas S."/>
            <person name="Hughes K."/>
            <person name="Justo A."/>
            <person name="Karasinski D."/>
            <person name="Kautmanova I."/>
            <person name="Kiss B."/>
            <person name="Kocsube S."/>
            <person name="Kotiranta H."/>
            <person name="LaButti K.M."/>
            <person name="Lechner B.E."/>
            <person name="Liimatainen K."/>
            <person name="Lipzen A."/>
            <person name="Lukacs Z."/>
            <person name="Mihaltcheva S."/>
            <person name="Morgado L.N."/>
            <person name="Niskanen T."/>
            <person name="Noordeloos M.E."/>
            <person name="Ohm R.A."/>
            <person name="Ortiz-Santana B."/>
            <person name="Ovrebo C."/>
            <person name="Racz N."/>
            <person name="Riley R."/>
            <person name="Savchenko A."/>
            <person name="Shiryaev A."/>
            <person name="Soop K."/>
            <person name="Spirin V."/>
            <person name="Szebenyi C."/>
            <person name="Tomsovsky M."/>
            <person name="Tulloss R.E."/>
            <person name="Uehling J."/>
            <person name="Grigoriev I.V."/>
            <person name="Vagvolgyi C."/>
            <person name="Papp T."/>
            <person name="Martin F.M."/>
            <person name="Miettinen O."/>
            <person name="Hibbett D.S."/>
            <person name="Nagy L.G."/>
        </authorList>
    </citation>
    <scope>NUCLEOTIDE SEQUENCE [LARGE SCALE GENOMIC DNA]</scope>
    <source>
        <strain evidence="1 2">NL-1719</strain>
    </source>
</reference>
<sequence length="82" mass="9220">MLFGRTARISVLYILVTTVNRNAFVWEAGDDTVTDTKPAINPQIATRECTAVGCCACVARSRYRILDPPWLRIQTIMNGHEH</sequence>
<proteinExistence type="predicted"/>
<dbReference type="Proteomes" id="UP000308600">
    <property type="component" value="Unassembled WGS sequence"/>
</dbReference>
<evidence type="ECO:0000313" key="1">
    <source>
        <dbReference type="EMBL" id="TFK71683.1"/>
    </source>
</evidence>
<name>A0ACD3B0Y3_9AGAR</name>
<gene>
    <name evidence="1" type="ORF">BDN72DRAFT_837234</name>
</gene>
<keyword evidence="2" id="KW-1185">Reference proteome</keyword>
<organism evidence="1 2">
    <name type="scientific">Pluteus cervinus</name>
    <dbReference type="NCBI Taxonomy" id="181527"/>
    <lineage>
        <taxon>Eukaryota</taxon>
        <taxon>Fungi</taxon>
        <taxon>Dikarya</taxon>
        <taxon>Basidiomycota</taxon>
        <taxon>Agaricomycotina</taxon>
        <taxon>Agaricomycetes</taxon>
        <taxon>Agaricomycetidae</taxon>
        <taxon>Agaricales</taxon>
        <taxon>Pluteineae</taxon>
        <taxon>Pluteaceae</taxon>
        <taxon>Pluteus</taxon>
    </lineage>
</organism>
<accession>A0ACD3B0Y3</accession>
<evidence type="ECO:0000313" key="2">
    <source>
        <dbReference type="Proteomes" id="UP000308600"/>
    </source>
</evidence>
<dbReference type="EMBL" id="ML208294">
    <property type="protein sequence ID" value="TFK71683.1"/>
    <property type="molecule type" value="Genomic_DNA"/>
</dbReference>